<proteinExistence type="predicted"/>
<name>A0A6J4LQ28_9ACTN</name>
<reference evidence="2" key="1">
    <citation type="submission" date="2020-02" db="EMBL/GenBank/DDBJ databases">
        <authorList>
            <person name="Meier V. D."/>
        </authorList>
    </citation>
    <scope>NUCLEOTIDE SEQUENCE</scope>
    <source>
        <strain evidence="2">AVDCRST_MAG07</strain>
    </source>
</reference>
<feature type="region of interest" description="Disordered" evidence="1">
    <location>
        <begin position="1"/>
        <end position="180"/>
    </location>
</feature>
<dbReference type="EMBL" id="CADCUB010000102">
    <property type="protein sequence ID" value="CAA9334971.1"/>
    <property type="molecule type" value="Genomic_DNA"/>
</dbReference>
<feature type="compositionally biased region" description="Basic residues" evidence="1">
    <location>
        <begin position="130"/>
        <end position="142"/>
    </location>
</feature>
<gene>
    <name evidence="2" type="ORF">AVDCRST_MAG07-1934</name>
</gene>
<evidence type="ECO:0000313" key="2">
    <source>
        <dbReference type="EMBL" id="CAA9334971.1"/>
    </source>
</evidence>
<feature type="compositionally biased region" description="Basic and acidic residues" evidence="1">
    <location>
        <begin position="43"/>
        <end position="73"/>
    </location>
</feature>
<feature type="compositionally biased region" description="Basic residues" evidence="1">
    <location>
        <begin position="149"/>
        <end position="163"/>
    </location>
</feature>
<feature type="compositionally biased region" description="Basic residues" evidence="1">
    <location>
        <begin position="22"/>
        <end position="37"/>
    </location>
</feature>
<accession>A0A6J4LQ28</accession>
<evidence type="ECO:0000256" key="1">
    <source>
        <dbReference type="SAM" id="MobiDB-lite"/>
    </source>
</evidence>
<feature type="compositionally biased region" description="Basic and acidic residues" evidence="1">
    <location>
        <begin position="118"/>
        <end position="129"/>
    </location>
</feature>
<feature type="compositionally biased region" description="Low complexity" evidence="1">
    <location>
        <begin position="74"/>
        <end position="87"/>
    </location>
</feature>
<organism evidence="2">
    <name type="scientific">uncultured Frankineae bacterium</name>
    <dbReference type="NCBI Taxonomy" id="437475"/>
    <lineage>
        <taxon>Bacteria</taxon>
        <taxon>Bacillati</taxon>
        <taxon>Actinomycetota</taxon>
        <taxon>Actinomycetes</taxon>
        <taxon>Frankiales</taxon>
        <taxon>environmental samples</taxon>
    </lineage>
</organism>
<feature type="compositionally biased region" description="Basic residues" evidence="1">
    <location>
        <begin position="97"/>
        <end position="117"/>
    </location>
</feature>
<protein>
    <submittedName>
        <fullName evidence="2">Ligand-binding SRPBCC domain protein family</fullName>
    </submittedName>
</protein>
<feature type="non-terminal residue" evidence="2">
    <location>
        <position position="1"/>
    </location>
</feature>
<dbReference type="AlphaFoldDB" id="A0A6J4LQ28"/>
<feature type="non-terminal residue" evidence="2">
    <location>
        <position position="180"/>
    </location>
</feature>
<sequence>EHHHAAGPAYDPRRQAAGGLHPHVRRVDRRRLGRLHRAAPDGALDRDVDRRPGLRRGRLPDDGRGRGRARGDLPGRAVRAAPPVRRAQSQRGALLRGRLRSPGRVAAHPRAHRGRRHDHVDVHAGDPGRSRRPRRGRQRRTRLGLLPRPSRRRVRGRRGRRRGLPAVPRPLRPLPGALHL</sequence>